<keyword evidence="4 6" id="KW-1015">Disulfide bond</keyword>
<evidence type="ECO:0000256" key="3">
    <source>
        <dbReference type="ARBA" id="ARBA00022729"/>
    </source>
</evidence>
<comment type="subcellular location">
    <subcellularLocation>
        <location evidence="1 6">Secreted</location>
    </subcellularLocation>
</comment>
<keyword evidence="5 6" id="KW-0325">Glycoprotein</keyword>
<feature type="chain" id="PRO_5007286857" description="Evasin" evidence="7">
    <location>
        <begin position="23"/>
        <end position="131"/>
    </location>
</feature>
<dbReference type="Pfam" id="PF19429">
    <property type="entry name" value="EVA_Class_A"/>
    <property type="match status" value="1"/>
</dbReference>
<sequence>MAFKLYVTVIAAVYAMQLICRAHEDSFQTTELTSTADGDSGDSNETLSEEYDYEDSCLYPVLHTSDNKTLAINCTATCYRGDTKIINETIPCVNMTMPPLNYSLHVNYTCTVGNCDHGTCPSNGTQVPCWL</sequence>
<evidence type="ECO:0000256" key="6">
    <source>
        <dbReference type="RuleBase" id="RU369006"/>
    </source>
</evidence>
<dbReference type="AlphaFoldDB" id="A0A131Z5M0"/>
<keyword evidence="2 6" id="KW-0964">Secreted</keyword>
<evidence type="ECO:0000256" key="7">
    <source>
        <dbReference type="SAM" id="SignalP"/>
    </source>
</evidence>
<evidence type="ECO:0000256" key="4">
    <source>
        <dbReference type="ARBA" id="ARBA00023157"/>
    </source>
</evidence>
<proteinExistence type="predicted"/>
<dbReference type="GO" id="GO:0005576">
    <property type="term" value="C:extracellular region"/>
    <property type="evidence" value="ECO:0007669"/>
    <property type="project" value="UniProtKB-SubCell"/>
</dbReference>
<name>A0A131Z5M0_RHIAP</name>
<accession>A0A131Z5M0</accession>
<reference evidence="8" key="1">
    <citation type="journal article" date="2016" name="Ticks Tick Borne Dis.">
        <title>De novo assembly and annotation of the salivary gland transcriptome of Rhipicephalus appendiculatus male and female ticks during blood feeding.</title>
        <authorList>
            <person name="de Castro M.H."/>
            <person name="de Klerk D."/>
            <person name="Pienaar R."/>
            <person name="Latif A.A."/>
            <person name="Rees D.J."/>
            <person name="Mans B.J."/>
        </authorList>
    </citation>
    <scope>NUCLEOTIDE SEQUENCE</scope>
    <source>
        <tissue evidence="8">Salivary glands</tissue>
    </source>
</reference>
<comment type="function">
    <text evidence="6">Salivary chemokine-binding protein which binds to host chemokines.</text>
</comment>
<dbReference type="EMBL" id="GEDV01001940">
    <property type="protein sequence ID" value="JAP86617.1"/>
    <property type="molecule type" value="Transcribed_RNA"/>
</dbReference>
<feature type="signal peptide" evidence="7">
    <location>
        <begin position="1"/>
        <end position="22"/>
    </location>
</feature>
<dbReference type="GO" id="GO:0019957">
    <property type="term" value="F:C-C chemokine binding"/>
    <property type="evidence" value="ECO:0007669"/>
    <property type="project" value="InterPro"/>
</dbReference>
<evidence type="ECO:0000313" key="8">
    <source>
        <dbReference type="EMBL" id="JAP86617.1"/>
    </source>
</evidence>
<dbReference type="InterPro" id="IPR045797">
    <property type="entry name" value="EVA_Class_A"/>
</dbReference>
<organism evidence="8">
    <name type="scientific">Rhipicephalus appendiculatus</name>
    <name type="common">Brown ear tick</name>
    <dbReference type="NCBI Taxonomy" id="34631"/>
    <lineage>
        <taxon>Eukaryota</taxon>
        <taxon>Metazoa</taxon>
        <taxon>Ecdysozoa</taxon>
        <taxon>Arthropoda</taxon>
        <taxon>Chelicerata</taxon>
        <taxon>Arachnida</taxon>
        <taxon>Acari</taxon>
        <taxon>Parasitiformes</taxon>
        <taxon>Ixodida</taxon>
        <taxon>Ixodoidea</taxon>
        <taxon>Ixodidae</taxon>
        <taxon>Rhipicephalinae</taxon>
        <taxon>Rhipicephalus</taxon>
        <taxon>Rhipicephalus</taxon>
    </lineage>
</organism>
<evidence type="ECO:0000256" key="2">
    <source>
        <dbReference type="ARBA" id="ARBA00022525"/>
    </source>
</evidence>
<protein>
    <recommendedName>
        <fullName evidence="6">Evasin</fullName>
    </recommendedName>
</protein>
<dbReference type="Gene3D" id="2.30.130.100">
    <property type="match status" value="1"/>
</dbReference>
<evidence type="ECO:0000256" key="1">
    <source>
        <dbReference type="ARBA" id="ARBA00004613"/>
    </source>
</evidence>
<evidence type="ECO:0000256" key="5">
    <source>
        <dbReference type="ARBA" id="ARBA00023180"/>
    </source>
</evidence>
<keyword evidence="3 6" id="KW-0732">Signal</keyword>